<dbReference type="CDD" id="cd03214">
    <property type="entry name" value="ABC_Iron-Siderophores_B12_Hemin"/>
    <property type="match status" value="1"/>
</dbReference>
<organism evidence="6 8">
    <name type="scientific">Acetivibrio saccincola</name>
    <dbReference type="NCBI Taxonomy" id="1677857"/>
    <lineage>
        <taxon>Bacteria</taxon>
        <taxon>Bacillati</taxon>
        <taxon>Bacillota</taxon>
        <taxon>Clostridia</taxon>
        <taxon>Eubacteriales</taxon>
        <taxon>Oscillospiraceae</taxon>
        <taxon>Acetivibrio</taxon>
    </lineage>
</organism>
<evidence type="ECO:0000313" key="9">
    <source>
        <dbReference type="Proteomes" id="UP000239720"/>
    </source>
</evidence>
<keyword evidence="2" id="KW-0547">Nucleotide-binding</keyword>
<dbReference type="PROSITE" id="PS50893">
    <property type="entry name" value="ABC_TRANSPORTER_2"/>
    <property type="match status" value="1"/>
</dbReference>
<dbReference type="Gene3D" id="3.40.50.300">
    <property type="entry name" value="P-loop containing nucleotide triphosphate hydrolases"/>
    <property type="match status" value="1"/>
</dbReference>
<evidence type="ECO:0000313" key="6">
    <source>
        <dbReference type="EMBL" id="AUG56619.1"/>
    </source>
</evidence>
<evidence type="ECO:0000256" key="1">
    <source>
        <dbReference type="ARBA" id="ARBA00022448"/>
    </source>
</evidence>
<dbReference type="PROSITE" id="PS00211">
    <property type="entry name" value="ABC_TRANSPORTER_1"/>
    <property type="match status" value="1"/>
</dbReference>
<dbReference type="KEGG" id="hsc:HVS_03355"/>
<dbReference type="GO" id="GO:0016887">
    <property type="term" value="F:ATP hydrolysis activity"/>
    <property type="evidence" value="ECO:0007669"/>
    <property type="project" value="InterPro"/>
</dbReference>
<keyword evidence="6" id="KW-0378">Hydrolase</keyword>
<dbReference type="InterPro" id="IPR017871">
    <property type="entry name" value="ABC_transporter-like_CS"/>
</dbReference>
<dbReference type="Proteomes" id="UP000239720">
    <property type="component" value="Unassembled WGS sequence"/>
</dbReference>
<dbReference type="AlphaFoldDB" id="A0A2K9DZR2"/>
<evidence type="ECO:0000256" key="2">
    <source>
        <dbReference type="ARBA" id="ARBA00022741"/>
    </source>
</evidence>
<dbReference type="FunFam" id="3.40.50.300:FF:000134">
    <property type="entry name" value="Iron-enterobactin ABC transporter ATP-binding protein"/>
    <property type="match status" value="1"/>
</dbReference>
<dbReference type="Pfam" id="PF00005">
    <property type="entry name" value="ABC_tran"/>
    <property type="match status" value="1"/>
</dbReference>
<dbReference type="RefSeq" id="WP_101299187.1">
    <property type="nucleotide sequence ID" value="NZ_CP025197.1"/>
</dbReference>
<protein>
    <submittedName>
        <fullName evidence="6">Hemin import ATP-binding protein HmuV</fullName>
        <ecNumber evidence="6">3.6.3.-</ecNumber>
    </submittedName>
</protein>
<evidence type="ECO:0000313" key="8">
    <source>
        <dbReference type="Proteomes" id="UP000233534"/>
    </source>
</evidence>
<keyword evidence="4" id="KW-1278">Translocase</keyword>
<keyword evidence="8" id="KW-1185">Reference proteome</keyword>
<dbReference type="Proteomes" id="UP000233534">
    <property type="component" value="Chromosome"/>
</dbReference>
<dbReference type="EC" id="3.6.3.-" evidence="6"/>
<keyword evidence="3 6" id="KW-0067">ATP-binding</keyword>
<dbReference type="OrthoDB" id="9799337at2"/>
<dbReference type="InterPro" id="IPR003439">
    <property type="entry name" value="ABC_transporter-like_ATP-bd"/>
</dbReference>
<sequence length="251" mass="28149">MLEVKNLTVRYGKLTIVNNVSFSVKEGQWLMIVGPNGAGKSTIINAISQGVSYTGDVYFEGKNIKKYKPHNRAKIFGVLAQNNIVSYPFTVGEVIRLGRYCYAPGIFSHPGKEDEEHILKAVKMTGLEPLLNQSVLTLSGGELRRVFLAQLFAQNPKILMLDEPTNHLDLLYQKQTFELIQEWLKVPGRSVISVVHDLSLAKAYGREALLLHKGKVKGLGPIHQVLTAKNLNLVYSMDVCAWMKSKLKQWQ</sequence>
<dbReference type="PANTHER" id="PTHR42794:SF1">
    <property type="entry name" value="HEMIN IMPORT ATP-BINDING PROTEIN HMUV"/>
    <property type="match status" value="1"/>
</dbReference>
<name>A0A2K9DZR2_9FIRM</name>
<evidence type="ECO:0000256" key="3">
    <source>
        <dbReference type="ARBA" id="ARBA00022840"/>
    </source>
</evidence>
<evidence type="ECO:0000259" key="5">
    <source>
        <dbReference type="PROSITE" id="PS50893"/>
    </source>
</evidence>
<proteinExistence type="predicted"/>
<dbReference type="GO" id="GO:0005524">
    <property type="term" value="F:ATP binding"/>
    <property type="evidence" value="ECO:0007669"/>
    <property type="project" value="UniProtKB-KW"/>
</dbReference>
<evidence type="ECO:0000256" key="4">
    <source>
        <dbReference type="ARBA" id="ARBA00022967"/>
    </source>
</evidence>
<dbReference type="PANTHER" id="PTHR42794">
    <property type="entry name" value="HEMIN IMPORT ATP-BINDING PROTEIN HMUV"/>
    <property type="match status" value="1"/>
</dbReference>
<evidence type="ECO:0000313" key="7">
    <source>
        <dbReference type="EMBL" id="PQQ66689.1"/>
    </source>
</evidence>
<dbReference type="EMBL" id="NEMB01000003">
    <property type="protein sequence ID" value="PQQ66689.1"/>
    <property type="molecule type" value="Genomic_DNA"/>
</dbReference>
<reference evidence="6 8" key="1">
    <citation type="submission" date="2017-12" db="EMBL/GenBank/DDBJ databases">
        <title>Complete genome sequence of Herbivorax saccincola GGR1, a novel Cellulosome-producing hydrolytic bacterium in a thermophilic biogas plant, established by Illumina and Nanopore MinION sequencing.</title>
        <authorList>
            <person name="Pechtl A."/>
            <person name="Ruckert C."/>
            <person name="Koeck D.E."/>
            <person name="Maus I."/>
            <person name="Winkler A."/>
            <person name="Kalinowski J."/>
            <person name="Puhler A."/>
            <person name="Schwarz W.W."/>
            <person name="Zverlov V.V."/>
            <person name="Schluter A."/>
            <person name="Liebl W."/>
        </authorList>
    </citation>
    <scope>NUCLEOTIDE SEQUENCE [LARGE SCALE GENOMIC DNA]</scope>
    <source>
        <strain evidence="6">GGR1</strain>
        <strain evidence="8">SR1</strain>
    </source>
</reference>
<dbReference type="SMART" id="SM00382">
    <property type="entry name" value="AAA"/>
    <property type="match status" value="1"/>
</dbReference>
<reference evidence="7 9" key="2">
    <citation type="journal article" date="2018" name="Syst. Appl. Microbiol.">
        <title>Characterization and high-quality draft genome sequence of Herbivorax saccincola A7, an anaerobic, alkaliphilic, thermophilic, cellulolytic, and xylanolytic bacterium.</title>
        <authorList>
            <person name="Aikawa S."/>
            <person name="Baramee S."/>
            <person name="Sermsathanaswadi J."/>
            <person name="Thianheng P."/>
            <person name="Tachaapaikoon C."/>
            <person name="Shikata A."/>
            <person name="Waeonukul R."/>
            <person name="Pason P."/>
            <person name="Ratanakhanokchai K."/>
            <person name="Kosugi A."/>
        </authorList>
    </citation>
    <scope>NUCLEOTIDE SEQUENCE [LARGE SCALE GENOMIC DNA]</scope>
    <source>
        <strain evidence="7 9">A7</strain>
    </source>
</reference>
<accession>A0A2K9DZR2</accession>
<dbReference type="InterPro" id="IPR027417">
    <property type="entry name" value="P-loop_NTPase"/>
</dbReference>
<dbReference type="EMBL" id="CP025197">
    <property type="protein sequence ID" value="AUG56619.1"/>
    <property type="molecule type" value="Genomic_DNA"/>
</dbReference>
<feature type="domain" description="ABC transporter" evidence="5">
    <location>
        <begin position="2"/>
        <end position="238"/>
    </location>
</feature>
<keyword evidence="1" id="KW-0813">Transport</keyword>
<dbReference type="SUPFAM" id="SSF52540">
    <property type="entry name" value="P-loop containing nucleoside triphosphate hydrolases"/>
    <property type="match status" value="1"/>
</dbReference>
<gene>
    <name evidence="6" type="primary">hmuV</name>
    <name evidence="7" type="ORF">B9R14_07975</name>
    <name evidence="6" type="ORF">HVS_03355</name>
</gene>
<dbReference type="InterPro" id="IPR003593">
    <property type="entry name" value="AAA+_ATPase"/>
</dbReference>